<sequence length="79" mass="9047">MPMPEEVNTVTVFEAINVPTFPYAFSQQDTGNSKTNRNERVCKLWITFLAGEGAQRNSGTRLKVVTKHSFDYRVDQHQN</sequence>
<organism evidence="1 2">
    <name type="scientific">Morus notabilis</name>
    <dbReference type="NCBI Taxonomy" id="981085"/>
    <lineage>
        <taxon>Eukaryota</taxon>
        <taxon>Viridiplantae</taxon>
        <taxon>Streptophyta</taxon>
        <taxon>Embryophyta</taxon>
        <taxon>Tracheophyta</taxon>
        <taxon>Spermatophyta</taxon>
        <taxon>Magnoliopsida</taxon>
        <taxon>eudicotyledons</taxon>
        <taxon>Gunneridae</taxon>
        <taxon>Pentapetalae</taxon>
        <taxon>rosids</taxon>
        <taxon>fabids</taxon>
        <taxon>Rosales</taxon>
        <taxon>Moraceae</taxon>
        <taxon>Moreae</taxon>
        <taxon>Morus</taxon>
    </lineage>
</organism>
<proteinExistence type="predicted"/>
<dbReference type="Proteomes" id="UP000030645">
    <property type="component" value="Unassembled WGS sequence"/>
</dbReference>
<accession>W9SBI8</accession>
<dbReference type="AlphaFoldDB" id="W9SBI8"/>
<gene>
    <name evidence="1" type="ORF">L484_019128</name>
</gene>
<evidence type="ECO:0000313" key="2">
    <source>
        <dbReference type="Proteomes" id="UP000030645"/>
    </source>
</evidence>
<dbReference type="EMBL" id="KE346350">
    <property type="protein sequence ID" value="EXC34529.1"/>
    <property type="molecule type" value="Genomic_DNA"/>
</dbReference>
<reference evidence="2" key="1">
    <citation type="submission" date="2013-01" db="EMBL/GenBank/DDBJ databases">
        <title>Draft Genome Sequence of a Mulberry Tree, Morus notabilis C.K. Schneid.</title>
        <authorList>
            <person name="He N."/>
            <person name="Zhao S."/>
        </authorList>
    </citation>
    <scope>NUCLEOTIDE SEQUENCE</scope>
</reference>
<keyword evidence="2" id="KW-1185">Reference proteome</keyword>
<protein>
    <submittedName>
        <fullName evidence="1">Uncharacterized protein</fullName>
    </submittedName>
</protein>
<name>W9SBI8_9ROSA</name>
<evidence type="ECO:0000313" key="1">
    <source>
        <dbReference type="EMBL" id="EXC34529.1"/>
    </source>
</evidence>